<proteinExistence type="predicted"/>
<comment type="caution">
    <text evidence="1">The sequence shown here is derived from an EMBL/GenBank/DDBJ whole genome shotgun (WGS) entry which is preliminary data.</text>
</comment>
<sequence>MASVARDSFLSGIRALEDLCAEPIATDMTARGSVLRRGLVVSAYNLLETFVMERTTELLRHAGAGPTQFTDLNEGQRKKALRNMLQVASARVFRGDWDLSSLGHLAGELGASLSPSGGLGLHPYAFLWEGSNMSPDGLRETLRMWHVKSPFEQLRLLSGALGFDILKPLGGGQIDLKEDLKELMQMRHRCAHDSSAVVSGLELRAIPNRILRVAAPFDVLASSGAQHLRVGTSGYLADDDFVSAPSIEIRVIEARSQAWALLRRSGSAAERVMPTVEPLVSLACTRTPDHGVVVVRSLQREVVTWTTVGCG</sequence>
<dbReference type="RefSeq" id="WP_344085633.1">
    <property type="nucleotide sequence ID" value="NZ_BAAAPO010000038.1"/>
</dbReference>
<reference evidence="1 2" key="1">
    <citation type="journal article" date="2019" name="Int. J. Syst. Evol. Microbiol.">
        <title>The Global Catalogue of Microorganisms (GCM) 10K type strain sequencing project: providing services to taxonomists for standard genome sequencing and annotation.</title>
        <authorList>
            <consortium name="The Broad Institute Genomics Platform"/>
            <consortium name="The Broad Institute Genome Sequencing Center for Infectious Disease"/>
            <person name="Wu L."/>
            <person name="Ma J."/>
        </authorList>
    </citation>
    <scope>NUCLEOTIDE SEQUENCE [LARGE SCALE GENOMIC DNA]</scope>
    <source>
        <strain evidence="1 2">JCM 15592</strain>
    </source>
</reference>
<dbReference type="Proteomes" id="UP001499938">
    <property type="component" value="Unassembled WGS sequence"/>
</dbReference>
<evidence type="ECO:0000313" key="1">
    <source>
        <dbReference type="EMBL" id="GAA1799528.1"/>
    </source>
</evidence>
<organism evidence="1 2">
    <name type="scientific">Nostocoides veronense</name>
    <dbReference type="NCBI Taxonomy" id="330836"/>
    <lineage>
        <taxon>Bacteria</taxon>
        <taxon>Bacillati</taxon>
        <taxon>Actinomycetota</taxon>
        <taxon>Actinomycetes</taxon>
        <taxon>Micrococcales</taxon>
        <taxon>Intrasporangiaceae</taxon>
        <taxon>Nostocoides</taxon>
    </lineage>
</organism>
<gene>
    <name evidence="1" type="ORF">GCM10009811_24300</name>
</gene>
<name>A0ABN2LU42_9MICO</name>
<accession>A0ABN2LU42</accession>
<keyword evidence="2" id="KW-1185">Reference proteome</keyword>
<evidence type="ECO:0000313" key="2">
    <source>
        <dbReference type="Proteomes" id="UP001499938"/>
    </source>
</evidence>
<evidence type="ECO:0008006" key="3">
    <source>
        <dbReference type="Google" id="ProtNLM"/>
    </source>
</evidence>
<protein>
    <recommendedName>
        <fullName evidence="3">RiboL-PSP-HEPN domain-containing protein</fullName>
    </recommendedName>
</protein>
<dbReference type="EMBL" id="BAAAPO010000038">
    <property type="protein sequence ID" value="GAA1799528.1"/>
    <property type="molecule type" value="Genomic_DNA"/>
</dbReference>